<keyword evidence="5" id="KW-0539">Nucleus</keyword>
<dbReference type="GO" id="GO:0003723">
    <property type="term" value="F:RNA binding"/>
    <property type="evidence" value="ECO:0007669"/>
    <property type="project" value="UniProtKB-UniRule"/>
</dbReference>
<feature type="region of interest" description="Disordered" evidence="7">
    <location>
        <begin position="93"/>
        <end position="262"/>
    </location>
</feature>
<dbReference type="GO" id="GO:0006397">
    <property type="term" value="P:mRNA processing"/>
    <property type="evidence" value="ECO:0007669"/>
    <property type="project" value="UniProtKB-KW"/>
</dbReference>
<evidence type="ECO:0000256" key="3">
    <source>
        <dbReference type="ARBA" id="ARBA00022884"/>
    </source>
</evidence>
<evidence type="ECO:0000256" key="2">
    <source>
        <dbReference type="ARBA" id="ARBA00022664"/>
    </source>
</evidence>
<keyword evidence="2" id="KW-0507">mRNA processing</keyword>
<dbReference type="InParanoid" id="A0A0G4GB41"/>
<keyword evidence="4" id="KW-0508">mRNA splicing</keyword>
<dbReference type="EMBL" id="CDMY01000613">
    <property type="protein sequence ID" value="CEM26349.1"/>
    <property type="molecule type" value="Genomic_DNA"/>
</dbReference>
<feature type="domain" description="RRM" evidence="8">
    <location>
        <begin position="16"/>
        <end position="94"/>
    </location>
</feature>
<feature type="compositionally biased region" description="Basic and acidic residues" evidence="7">
    <location>
        <begin position="161"/>
        <end position="197"/>
    </location>
</feature>
<dbReference type="OMA" id="HDEREFR"/>
<organism evidence="9 10">
    <name type="scientific">Vitrella brassicaformis (strain CCMP3155)</name>
    <dbReference type="NCBI Taxonomy" id="1169540"/>
    <lineage>
        <taxon>Eukaryota</taxon>
        <taxon>Sar</taxon>
        <taxon>Alveolata</taxon>
        <taxon>Colpodellida</taxon>
        <taxon>Vitrellaceae</taxon>
        <taxon>Vitrella</taxon>
    </lineage>
</organism>
<dbReference type="InterPro" id="IPR035979">
    <property type="entry name" value="RBD_domain_sf"/>
</dbReference>
<gene>
    <name evidence="9" type="ORF">Vbra_17361</name>
</gene>
<dbReference type="GO" id="GO:0005634">
    <property type="term" value="C:nucleus"/>
    <property type="evidence" value="ECO:0007669"/>
    <property type="project" value="UniProtKB-SubCell"/>
</dbReference>
<evidence type="ECO:0000256" key="6">
    <source>
        <dbReference type="PROSITE-ProRule" id="PRU00176"/>
    </source>
</evidence>
<dbReference type="GO" id="GO:0008380">
    <property type="term" value="P:RNA splicing"/>
    <property type="evidence" value="ECO:0007669"/>
    <property type="project" value="UniProtKB-KW"/>
</dbReference>
<dbReference type="InterPro" id="IPR000504">
    <property type="entry name" value="RRM_dom"/>
</dbReference>
<dbReference type="SUPFAM" id="SSF54928">
    <property type="entry name" value="RNA-binding domain, RBD"/>
    <property type="match status" value="1"/>
</dbReference>
<dbReference type="VEuPathDB" id="CryptoDB:Vbra_17361"/>
<proteinExistence type="predicted"/>
<evidence type="ECO:0000259" key="8">
    <source>
        <dbReference type="PROSITE" id="PS50102"/>
    </source>
</evidence>
<dbReference type="InterPro" id="IPR012677">
    <property type="entry name" value="Nucleotide-bd_a/b_plait_sf"/>
</dbReference>
<sequence>MSVTGGRPPEDVNTLVSLKVDNLDDRVEPDSLRDVFKKFGEVADVYIPIHPRNNRPRGYGFVRFRDKKAADEAIAGTDGMELEGRKITVGEAKYGRDEGRKRMREDEERRGPPRDRDRYEYDRRDPRDDRYDRYDRGGYDRGYDRGGGGYYDRGGGYDRGGYGRDRDYHDRDRDYRDRDRYGGRDDYRDSRRDDRRGGGGGGGGGDDSYKRPRHDDRDERPSDRRPGEQDDEKDKHINGVDRDAANAGHENGHRDDDRDRRD</sequence>
<dbReference type="STRING" id="1169540.A0A0G4GB41"/>
<dbReference type="Pfam" id="PF00076">
    <property type="entry name" value="RRM_1"/>
    <property type="match status" value="1"/>
</dbReference>
<dbReference type="Proteomes" id="UP000041254">
    <property type="component" value="Unassembled WGS sequence"/>
</dbReference>
<feature type="compositionally biased region" description="Basic and acidic residues" evidence="7">
    <location>
        <begin position="93"/>
        <end position="144"/>
    </location>
</feature>
<dbReference type="AlphaFoldDB" id="A0A0G4GB41"/>
<reference evidence="9 10" key="1">
    <citation type="submission" date="2014-11" db="EMBL/GenBank/DDBJ databases">
        <authorList>
            <person name="Zhu J."/>
            <person name="Qi W."/>
            <person name="Song R."/>
        </authorList>
    </citation>
    <scope>NUCLEOTIDE SEQUENCE [LARGE SCALE GENOMIC DNA]</scope>
</reference>
<comment type="subcellular location">
    <subcellularLocation>
        <location evidence="1">Nucleus</location>
    </subcellularLocation>
</comment>
<dbReference type="PANTHER" id="PTHR48028:SF4">
    <property type="entry name" value="SC35-LIKE SPLICING FACTOR"/>
    <property type="match status" value="1"/>
</dbReference>
<dbReference type="Gene3D" id="3.30.70.330">
    <property type="match status" value="1"/>
</dbReference>
<feature type="compositionally biased region" description="Basic and acidic residues" evidence="7">
    <location>
        <begin position="207"/>
        <end position="262"/>
    </location>
</feature>
<keyword evidence="3 6" id="KW-0694">RNA-binding</keyword>
<dbReference type="PROSITE" id="PS50102">
    <property type="entry name" value="RRM"/>
    <property type="match status" value="1"/>
</dbReference>
<accession>A0A0G4GB41</accession>
<evidence type="ECO:0000313" key="10">
    <source>
        <dbReference type="Proteomes" id="UP000041254"/>
    </source>
</evidence>
<evidence type="ECO:0000256" key="1">
    <source>
        <dbReference type="ARBA" id="ARBA00004123"/>
    </source>
</evidence>
<evidence type="ECO:0000256" key="5">
    <source>
        <dbReference type="ARBA" id="ARBA00023242"/>
    </source>
</evidence>
<evidence type="ECO:0000256" key="4">
    <source>
        <dbReference type="ARBA" id="ARBA00023187"/>
    </source>
</evidence>
<evidence type="ECO:0000313" key="9">
    <source>
        <dbReference type="EMBL" id="CEM26349.1"/>
    </source>
</evidence>
<dbReference type="PANTHER" id="PTHR48028">
    <property type="entry name" value="GLYCINE-RICH RNA-BINDING PROTEIN RZ1A"/>
    <property type="match status" value="1"/>
</dbReference>
<evidence type="ECO:0000256" key="7">
    <source>
        <dbReference type="SAM" id="MobiDB-lite"/>
    </source>
</evidence>
<feature type="compositionally biased region" description="Gly residues" evidence="7">
    <location>
        <begin position="145"/>
        <end position="160"/>
    </location>
</feature>
<dbReference type="InterPro" id="IPR051106">
    <property type="entry name" value="RNA-bind/splicing_reg"/>
</dbReference>
<protein>
    <recommendedName>
        <fullName evidence="8">RRM domain-containing protein</fullName>
    </recommendedName>
</protein>
<name>A0A0G4GB41_VITBC</name>
<dbReference type="SMART" id="SM00360">
    <property type="entry name" value="RRM"/>
    <property type="match status" value="1"/>
</dbReference>
<keyword evidence="10" id="KW-1185">Reference proteome</keyword>
<dbReference type="OrthoDB" id="439808at2759"/>